<dbReference type="Pfam" id="PF12937">
    <property type="entry name" value="F-box-like"/>
    <property type="match status" value="1"/>
</dbReference>
<evidence type="ECO:0000256" key="1">
    <source>
        <dbReference type="SAM" id="MobiDB-lite"/>
    </source>
</evidence>
<evidence type="ECO:0000259" key="2">
    <source>
        <dbReference type="PROSITE" id="PS50181"/>
    </source>
</evidence>
<dbReference type="Gene3D" id="3.80.10.10">
    <property type="entry name" value="Ribonuclease Inhibitor"/>
    <property type="match status" value="1"/>
</dbReference>
<dbReference type="OrthoDB" id="3181259at2759"/>
<dbReference type="EMBL" id="RWJN01000051">
    <property type="protein sequence ID" value="TCD69017.1"/>
    <property type="molecule type" value="Genomic_DNA"/>
</dbReference>
<reference evidence="3 4" key="1">
    <citation type="submission" date="2018-11" db="EMBL/GenBank/DDBJ databases">
        <title>Genome assembly of Steccherinum ochraceum LE-BIN_3174, the white-rot fungus of the Steccherinaceae family (The Residual Polyporoid clade, Polyporales, Basidiomycota).</title>
        <authorList>
            <person name="Fedorova T.V."/>
            <person name="Glazunova O.A."/>
            <person name="Landesman E.O."/>
            <person name="Moiseenko K.V."/>
            <person name="Psurtseva N.V."/>
            <person name="Savinova O.S."/>
            <person name="Shakhova N.V."/>
            <person name="Tyazhelova T.V."/>
            <person name="Vasina D.V."/>
        </authorList>
    </citation>
    <scope>NUCLEOTIDE SEQUENCE [LARGE SCALE GENOMIC DNA]</scope>
    <source>
        <strain evidence="3 4">LE-BIN_3174</strain>
    </source>
</reference>
<dbReference type="SUPFAM" id="SSF52047">
    <property type="entry name" value="RNI-like"/>
    <property type="match status" value="1"/>
</dbReference>
<comment type="caution">
    <text evidence="3">The sequence shown here is derived from an EMBL/GenBank/DDBJ whole genome shotgun (WGS) entry which is preliminary data.</text>
</comment>
<protein>
    <recommendedName>
        <fullName evidence="2">F-box domain-containing protein</fullName>
    </recommendedName>
</protein>
<dbReference type="STRING" id="92696.A0A4V2MX76"/>
<dbReference type="InterPro" id="IPR032675">
    <property type="entry name" value="LRR_dom_sf"/>
</dbReference>
<sequence length="539" mass="60802">MPFTLRRARRREPSAVRSIVDVVRATIRAPHKREYNTYEHLTHSSKSRKPLHRHDPQVPPHIFDLPAELLCHIFILGANVDPLLPIRVSHVCHGWRTLALNTPALWRRIDLDARLRMWLERVHRARACTLDIVLASRNSSTPRTLTRRYLDAQSVQLYVHCMVPYIHQWRSLTIEFQHYAPYLWNAALSSCCGRGQAVYAPHLEEMSLIYPHNDDSKEFVLFGGYAPCLRAVTVHGIRLTWLPSIFGNLTSLHYTHHGFTRGVDAATELLYVIQISNRLQDLRISFPQAPVPAATLTHPTPFPADEAAHLPYLTTLEIRIEGSEIPSALIHLLAHLSIPAVQTLCLLAPTSNIRSPRAVDIASRLRQLLKALPRLYSLHHLEVEHTWLSDPRFIFAVLHVVPNLKVLTLRGTQVTNPFFLDLSEILRARLRSSITYGSPLILDTIELDRCGAITAGAVADAVKHRLGGNPPCVQAIHVKEGVSVDVAVLRRVKHMNVRVRVWQKGEEIELARASSSRPRTPRHGVTPGTTSSDAAARTR</sequence>
<dbReference type="PANTHER" id="PTHR38926:SF5">
    <property type="entry name" value="F-BOX AND LEUCINE-RICH REPEAT PROTEIN 6"/>
    <property type="match status" value="1"/>
</dbReference>
<accession>A0A4V2MX76</accession>
<dbReference type="PROSITE" id="PS50181">
    <property type="entry name" value="FBOX"/>
    <property type="match status" value="1"/>
</dbReference>
<keyword evidence="4" id="KW-1185">Reference proteome</keyword>
<dbReference type="PANTHER" id="PTHR38926">
    <property type="entry name" value="F-BOX DOMAIN CONTAINING PROTEIN, EXPRESSED"/>
    <property type="match status" value="1"/>
</dbReference>
<dbReference type="Proteomes" id="UP000292702">
    <property type="component" value="Unassembled WGS sequence"/>
</dbReference>
<proteinExistence type="predicted"/>
<feature type="region of interest" description="Disordered" evidence="1">
    <location>
        <begin position="512"/>
        <end position="539"/>
    </location>
</feature>
<dbReference type="InterPro" id="IPR001810">
    <property type="entry name" value="F-box_dom"/>
</dbReference>
<name>A0A4V2MX76_9APHY</name>
<dbReference type="Gene3D" id="1.20.1280.50">
    <property type="match status" value="1"/>
</dbReference>
<organism evidence="3 4">
    <name type="scientific">Steccherinum ochraceum</name>
    <dbReference type="NCBI Taxonomy" id="92696"/>
    <lineage>
        <taxon>Eukaryota</taxon>
        <taxon>Fungi</taxon>
        <taxon>Dikarya</taxon>
        <taxon>Basidiomycota</taxon>
        <taxon>Agaricomycotina</taxon>
        <taxon>Agaricomycetes</taxon>
        <taxon>Polyporales</taxon>
        <taxon>Steccherinaceae</taxon>
        <taxon>Steccherinum</taxon>
    </lineage>
</organism>
<dbReference type="SUPFAM" id="SSF81383">
    <property type="entry name" value="F-box domain"/>
    <property type="match status" value="1"/>
</dbReference>
<gene>
    <name evidence="3" type="ORF">EIP91_009080</name>
</gene>
<evidence type="ECO:0000313" key="3">
    <source>
        <dbReference type="EMBL" id="TCD69017.1"/>
    </source>
</evidence>
<dbReference type="InterPro" id="IPR036047">
    <property type="entry name" value="F-box-like_dom_sf"/>
</dbReference>
<feature type="domain" description="F-box" evidence="2">
    <location>
        <begin position="59"/>
        <end position="109"/>
    </location>
</feature>
<evidence type="ECO:0000313" key="4">
    <source>
        <dbReference type="Proteomes" id="UP000292702"/>
    </source>
</evidence>
<dbReference type="AlphaFoldDB" id="A0A4V2MX76"/>